<keyword evidence="2" id="KW-0732">Signal</keyword>
<dbReference type="RefSeq" id="WP_189875796.1">
    <property type="nucleotide sequence ID" value="NZ_BMWA01000018.1"/>
</dbReference>
<dbReference type="EMBL" id="JBHSYM010000049">
    <property type="protein sequence ID" value="MFC7014608.1"/>
    <property type="molecule type" value="Genomic_DNA"/>
</dbReference>
<name>A0ABW2E891_9ACTN</name>
<feature type="region of interest" description="Disordered" evidence="1">
    <location>
        <begin position="45"/>
        <end position="147"/>
    </location>
</feature>
<protein>
    <submittedName>
        <fullName evidence="3">Uncharacterized protein</fullName>
    </submittedName>
</protein>
<organism evidence="3 4">
    <name type="scientific">Streptomyces viridiviolaceus</name>
    <dbReference type="NCBI Taxonomy" id="68282"/>
    <lineage>
        <taxon>Bacteria</taxon>
        <taxon>Bacillati</taxon>
        <taxon>Actinomycetota</taxon>
        <taxon>Actinomycetes</taxon>
        <taxon>Kitasatosporales</taxon>
        <taxon>Streptomycetaceae</taxon>
        <taxon>Streptomyces</taxon>
    </lineage>
</organism>
<dbReference type="PROSITE" id="PS51318">
    <property type="entry name" value="TAT"/>
    <property type="match status" value="1"/>
</dbReference>
<comment type="caution">
    <text evidence="3">The sequence shown here is derived from an EMBL/GenBank/DDBJ whole genome shotgun (WGS) entry which is preliminary data.</text>
</comment>
<keyword evidence="4" id="KW-1185">Reference proteome</keyword>
<evidence type="ECO:0000313" key="4">
    <source>
        <dbReference type="Proteomes" id="UP001596409"/>
    </source>
</evidence>
<evidence type="ECO:0000313" key="3">
    <source>
        <dbReference type="EMBL" id="MFC7014608.1"/>
    </source>
</evidence>
<feature type="compositionally biased region" description="Acidic residues" evidence="1">
    <location>
        <begin position="77"/>
        <end position="87"/>
    </location>
</feature>
<accession>A0ABW2E891</accession>
<feature type="compositionally biased region" description="Basic and acidic residues" evidence="1">
    <location>
        <begin position="50"/>
        <end position="76"/>
    </location>
</feature>
<dbReference type="Proteomes" id="UP001596409">
    <property type="component" value="Unassembled WGS sequence"/>
</dbReference>
<proteinExistence type="predicted"/>
<evidence type="ECO:0000256" key="2">
    <source>
        <dbReference type="SAM" id="SignalP"/>
    </source>
</evidence>
<feature type="chain" id="PRO_5046164639" evidence="2">
    <location>
        <begin position="36"/>
        <end position="147"/>
    </location>
</feature>
<reference evidence="4" key="1">
    <citation type="journal article" date="2019" name="Int. J. Syst. Evol. Microbiol.">
        <title>The Global Catalogue of Microorganisms (GCM) 10K type strain sequencing project: providing services to taxonomists for standard genome sequencing and annotation.</title>
        <authorList>
            <consortium name="The Broad Institute Genomics Platform"/>
            <consortium name="The Broad Institute Genome Sequencing Center for Infectious Disease"/>
            <person name="Wu L."/>
            <person name="Ma J."/>
        </authorList>
    </citation>
    <scope>NUCLEOTIDE SEQUENCE [LARGE SCALE GENOMIC DNA]</scope>
    <source>
        <strain evidence="4">JCM 4855</strain>
    </source>
</reference>
<dbReference type="InterPro" id="IPR006311">
    <property type="entry name" value="TAT_signal"/>
</dbReference>
<gene>
    <name evidence="3" type="ORF">ACFQMH_23430</name>
</gene>
<evidence type="ECO:0000256" key="1">
    <source>
        <dbReference type="SAM" id="MobiDB-lite"/>
    </source>
</evidence>
<feature type="signal peptide" evidence="2">
    <location>
        <begin position="1"/>
        <end position="35"/>
    </location>
</feature>
<sequence>MTTTSPTTRKRRVLMLAASTALAAGGALVPTGAFAAPATPHTAATITAGWDDREDHDWDDRDHEDRDWDDRDHEDRDSTDEGPEPTEDTGTTPDSGVVPESYCSDPMRAPGLCVDGKPLPKGDGTVTVPQGILVPSPTGSPTARLAV</sequence>